<feature type="domain" description="Reverse transcriptase" evidence="8">
    <location>
        <begin position="346"/>
        <end position="451"/>
    </location>
</feature>
<dbReference type="Proteomes" id="UP001458880">
    <property type="component" value="Unassembled WGS sequence"/>
</dbReference>
<dbReference type="InterPro" id="IPR000477">
    <property type="entry name" value="RT_dom"/>
</dbReference>
<reference evidence="11 12" key="1">
    <citation type="journal article" date="2024" name="BMC Genomics">
        <title>De novo assembly and annotation of Popillia japonica's genome with initial clues to its potential as an invasive pest.</title>
        <authorList>
            <person name="Cucini C."/>
            <person name="Boschi S."/>
            <person name="Funari R."/>
            <person name="Cardaioli E."/>
            <person name="Iannotti N."/>
            <person name="Marturano G."/>
            <person name="Paoli F."/>
            <person name="Bruttini M."/>
            <person name="Carapelli A."/>
            <person name="Frati F."/>
            <person name="Nardi F."/>
        </authorList>
    </citation>
    <scope>NUCLEOTIDE SEQUENCE [LARGE SCALE GENOMIC DNA]</scope>
    <source>
        <strain evidence="11">DMR45628</strain>
    </source>
</reference>
<sequence length="819" mass="94468">MLSTPNIQSLDVHDGRNDPSTLGERWKKWINRFENFIIAANITEEERKRAMLLHLIGENAFDLYQSLPDPTPQTPPLEPYALAKHKLDIETTQELSETVGQFYARLLKLAQTCNFHDTDSEIKSQIILKTHNKELRRYGLTEQPDLSKLLLKARALETTDTQIVKIENKDNETHTLSLLQINDLQSNDRRIFPYNTPHTLKVLGKFQGIFKTEKTRTTAEVIVVEGHGEPLLSYETSVQLKLVEVKCRNIKDMTNIQYLEKKYPELCKGIGNLKNYQVKLHIDNTVTPVAQTNRRIPFHLRNKVEIELNRLLMEGIIEKATEPTNWISPAVIVPKPHDPVSPTVIVPKPHDPDAIRLCIDMRAANKAIKRVDMRAANKAIKRVRNITPTTDDIITQLNGAKVFSKIDLKEGYHQLTLAEESRHITAFATHIGIFRYKRLNFGINTAAEIFQDSKWTWTKQHQAEYNKVKDLVIKSSKLTYFKVNETTHLHVDAGPKGLGAILSQGNHPKRNITAFASRSLSLAEQKYSHIEKEMLAISWAIRHFSIYLTGHQFIIYTDHKPLVNILENPRTAPSARIERLCLKIQQRLCLKIQHHQFKVVYQEGKTNPSDYLSRHPVIAEIHDEIKTENYVNFIIQRNMPKKLTVQEVAKETETDPVLKQNQNANAWEKPDIRQFKNVKDELTLGQSIILRGHRIIIPRSLQQRTIKLAHLGHQGIVKTKQLLRSKVWFPNIDKLTEQEIRKCIACQATDESKYKAPLQLRETPNQPFIKLDIDYAGPFQNNKYAVLLVDEYSRYPFIEMINSTKFIDLKPVLQKIFSL</sequence>
<dbReference type="Pfam" id="PF00078">
    <property type="entry name" value="RVT_1"/>
    <property type="match status" value="1"/>
</dbReference>
<dbReference type="GO" id="GO:0003964">
    <property type="term" value="F:RNA-directed DNA polymerase activity"/>
    <property type="evidence" value="ECO:0007669"/>
    <property type="project" value="UniProtKB-KW"/>
</dbReference>
<comment type="caution">
    <text evidence="11">The sequence shown here is derived from an EMBL/GenBank/DDBJ whole genome shotgun (WGS) entry which is preliminary data.</text>
</comment>
<keyword evidence="12" id="KW-1185">Reference proteome</keyword>
<evidence type="ECO:0000256" key="5">
    <source>
        <dbReference type="ARBA" id="ARBA00022759"/>
    </source>
</evidence>
<keyword evidence="3" id="KW-0548">Nucleotidyltransferase</keyword>
<evidence type="ECO:0000256" key="4">
    <source>
        <dbReference type="ARBA" id="ARBA00022722"/>
    </source>
</evidence>
<evidence type="ECO:0000259" key="10">
    <source>
        <dbReference type="Pfam" id="PF17921"/>
    </source>
</evidence>
<dbReference type="InterPro" id="IPR043502">
    <property type="entry name" value="DNA/RNA_pol_sf"/>
</dbReference>
<dbReference type="PANTHER" id="PTHR37984">
    <property type="entry name" value="PROTEIN CBG26694"/>
    <property type="match status" value="1"/>
</dbReference>
<evidence type="ECO:0000259" key="8">
    <source>
        <dbReference type="Pfam" id="PF00078"/>
    </source>
</evidence>
<accession>A0AAW1JI31</accession>
<dbReference type="SUPFAM" id="SSF56672">
    <property type="entry name" value="DNA/RNA polymerases"/>
    <property type="match status" value="1"/>
</dbReference>
<feature type="domain" description="Reverse transcriptase RNase H-like" evidence="9">
    <location>
        <begin position="484"/>
        <end position="586"/>
    </location>
</feature>
<keyword evidence="4" id="KW-0540">Nuclease</keyword>
<keyword evidence="7 11" id="KW-0695">RNA-directed DNA polymerase</keyword>
<dbReference type="Gene3D" id="3.10.10.10">
    <property type="entry name" value="HIV Type 1 Reverse Transcriptase, subunit A, domain 1"/>
    <property type="match status" value="2"/>
</dbReference>
<name>A0AAW1JI31_POPJA</name>
<dbReference type="EC" id="2.7.7.49" evidence="1"/>
<dbReference type="EMBL" id="JASPKY010000368">
    <property type="protein sequence ID" value="KAK9703504.1"/>
    <property type="molecule type" value="Genomic_DNA"/>
</dbReference>
<evidence type="ECO:0000256" key="3">
    <source>
        <dbReference type="ARBA" id="ARBA00022695"/>
    </source>
</evidence>
<dbReference type="InterPro" id="IPR050951">
    <property type="entry name" value="Retrovirus_Pol_polyprotein"/>
</dbReference>
<evidence type="ECO:0000256" key="6">
    <source>
        <dbReference type="ARBA" id="ARBA00022801"/>
    </source>
</evidence>
<dbReference type="Pfam" id="PF17917">
    <property type="entry name" value="RT_RNaseH"/>
    <property type="match status" value="1"/>
</dbReference>
<gene>
    <name evidence="11" type="ORF">QE152_g29302</name>
</gene>
<evidence type="ECO:0000256" key="7">
    <source>
        <dbReference type="ARBA" id="ARBA00022918"/>
    </source>
</evidence>
<dbReference type="AlphaFoldDB" id="A0AAW1JI31"/>
<dbReference type="CDD" id="cd01647">
    <property type="entry name" value="RT_LTR"/>
    <property type="match status" value="1"/>
</dbReference>
<dbReference type="InterPro" id="IPR043128">
    <property type="entry name" value="Rev_trsase/Diguanyl_cyclase"/>
</dbReference>
<proteinExistence type="predicted"/>
<keyword evidence="5" id="KW-0255">Endonuclease</keyword>
<keyword evidence="6" id="KW-0378">Hydrolase</keyword>
<dbReference type="InterPro" id="IPR041373">
    <property type="entry name" value="RT_RNaseH"/>
</dbReference>
<dbReference type="GO" id="GO:0004519">
    <property type="term" value="F:endonuclease activity"/>
    <property type="evidence" value="ECO:0007669"/>
    <property type="project" value="UniProtKB-KW"/>
</dbReference>
<evidence type="ECO:0000256" key="1">
    <source>
        <dbReference type="ARBA" id="ARBA00012493"/>
    </source>
</evidence>
<keyword evidence="2" id="KW-0808">Transferase</keyword>
<evidence type="ECO:0000313" key="11">
    <source>
        <dbReference type="EMBL" id="KAK9703504.1"/>
    </source>
</evidence>
<dbReference type="CDD" id="cd09274">
    <property type="entry name" value="RNase_HI_RT_Ty3"/>
    <property type="match status" value="1"/>
</dbReference>
<dbReference type="Pfam" id="PF17921">
    <property type="entry name" value="Integrase_H2C2"/>
    <property type="match status" value="1"/>
</dbReference>
<dbReference type="Gene3D" id="1.10.340.70">
    <property type="match status" value="1"/>
</dbReference>
<dbReference type="GO" id="GO:0016787">
    <property type="term" value="F:hydrolase activity"/>
    <property type="evidence" value="ECO:0007669"/>
    <property type="project" value="UniProtKB-KW"/>
</dbReference>
<evidence type="ECO:0000259" key="9">
    <source>
        <dbReference type="Pfam" id="PF17917"/>
    </source>
</evidence>
<dbReference type="PANTHER" id="PTHR37984:SF11">
    <property type="entry name" value="INTEGRASE CATALYTIC DOMAIN-CONTAINING PROTEIN"/>
    <property type="match status" value="1"/>
</dbReference>
<dbReference type="FunFam" id="1.10.340.70:FF:000003">
    <property type="entry name" value="Protein CBG25708"/>
    <property type="match status" value="1"/>
</dbReference>
<protein>
    <recommendedName>
        <fullName evidence="1">RNA-directed DNA polymerase</fullName>
        <ecNumber evidence="1">2.7.7.49</ecNumber>
    </recommendedName>
</protein>
<evidence type="ECO:0000256" key="2">
    <source>
        <dbReference type="ARBA" id="ARBA00022679"/>
    </source>
</evidence>
<dbReference type="Gene3D" id="3.10.20.370">
    <property type="match status" value="1"/>
</dbReference>
<evidence type="ECO:0000313" key="12">
    <source>
        <dbReference type="Proteomes" id="UP001458880"/>
    </source>
</evidence>
<feature type="domain" description="Integrase zinc-binding" evidence="10">
    <location>
        <begin position="697"/>
        <end position="749"/>
    </location>
</feature>
<organism evidence="11 12">
    <name type="scientific">Popillia japonica</name>
    <name type="common">Japanese beetle</name>
    <dbReference type="NCBI Taxonomy" id="7064"/>
    <lineage>
        <taxon>Eukaryota</taxon>
        <taxon>Metazoa</taxon>
        <taxon>Ecdysozoa</taxon>
        <taxon>Arthropoda</taxon>
        <taxon>Hexapoda</taxon>
        <taxon>Insecta</taxon>
        <taxon>Pterygota</taxon>
        <taxon>Neoptera</taxon>
        <taxon>Endopterygota</taxon>
        <taxon>Coleoptera</taxon>
        <taxon>Polyphaga</taxon>
        <taxon>Scarabaeiformia</taxon>
        <taxon>Scarabaeidae</taxon>
        <taxon>Rutelinae</taxon>
        <taxon>Popillia</taxon>
    </lineage>
</organism>
<dbReference type="Gene3D" id="3.30.70.270">
    <property type="match status" value="1"/>
</dbReference>
<dbReference type="InterPro" id="IPR041588">
    <property type="entry name" value="Integrase_H2C2"/>
</dbReference>
<dbReference type="FunFam" id="3.10.20.370:FF:000001">
    <property type="entry name" value="Retrovirus-related Pol polyprotein from transposon 17.6-like protein"/>
    <property type="match status" value="1"/>
</dbReference>